<sequence length="76" mass="8805">MAQITIYLDDELIQQVKQSAAEAKVSQSQWIADLIRQHCHTDWPLSVREMAGSWQVFPQQEETRAEQGKDIPREPL</sequence>
<dbReference type="STRING" id="173990.SAMN05660691_00193"/>
<accession>A0A1H6J7J6</accession>
<feature type="compositionally biased region" description="Basic and acidic residues" evidence="1">
    <location>
        <begin position="61"/>
        <end position="76"/>
    </location>
</feature>
<proteinExistence type="predicted"/>
<evidence type="ECO:0000256" key="1">
    <source>
        <dbReference type="SAM" id="MobiDB-lite"/>
    </source>
</evidence>
<name>A0A1H6J7J6_9GAMM</name>
<dbReference type="EMBL" id="FNXF01000001">
    <property type="protein sequence ID" value="SEH56651.1"/>
    <property type="molecule type" value="Genomic_DNA"/>
</dbReference>
<organism evidence="2 3">
    <name type="scientific">Rheinheimera pacifica</name>
    <dbReference type="NCBI Taxonomy" id="173990"/>
    <lineage>
        <taxon>Bacteria</taxon>
        <taxon>Pseudomonadati</taxon>
        <taxon>Pseudomonadota</taxon>
        <taxon>Gammaproteobacteria</taxon>
        <taxon>Chromatiales</taxon>
        <taxon>Chromatiaceae</taxon>
        <taxon>Rheinheimera</taxon>
    </lineage>
</organism>
<evidence type="ECO:0000313" key="2">
    <source>
        <dbReference type="EMBL" id="SEH56651.1"/>
    </source>
</evidence>
<dbReference type="GO" id="GO:0006355">
    <property type="term" value="P:regulation of DNA-templated transcription"/>
    <property type="evidence" value="ECO:0007669"/>
    <property type="project" value="InterPro"/>
</dbReference>
<protein>
    <submittedName>
        <fullName evidence="2">Ribbon-helix-helix protein, copG family</fullName>
    </submittedName>
</protein>
<gene>
    <name evidence="2" type="ORF">SAMN05660691_00193</name>
</gene>
<reference evidence="3" key="1">
    <citation type="submission" date="2016-10" db="EMBL/GenBank/DDBJ databases">
        <authorList>
            <person name="Varghese N."/>
            <person name="Submissions S."/>
        </authorList>
    </citation>
    <scope>NUCLEOTIDE SEQUENCE [LARGE SCALE GENOMIC DNA]</scope>
    <source>
        <strain evidence="3">DSM 17616</strain>
    </source>
</reference>
<evidence type="ECO:0000313" key="3">
    <source>
        <dbReference type="Proteomes" id="UP000199371"/>
    </source>
</evidence>
<dbReference type="InterPro" id="IPR010985">
    <property type="entry name" value="Ribbon_hlx_hlx"/>
</dbReference>
<dbReference type="SUPFAM" id="SSF47598">
    <property type="entry name" value="Ribbon-helix-helix"/>
    <property type="match status" value="1"/>
</dbReference>
<keyword evidence="3" id="KW-1185">Reference proteome</keyword>
<dbReference type="Proteomes" id="UP000199371">
    <property type="component" value="Unassembled WGS sequence"/>
</dbReference>
<dbReference type="AlphaFoldDB" id="A0A1H6J7J6"/>
<dbReference type="OrthoDB" id="5472118at2"/>
<feature type="region of interest" description="Disordered" evidence="1">
    <location>
        <begin position="56"/>
        <end position="76"/>
    </location>
</feature>
<dbReference type="CDD" id="cd21631">
    <property type="entry name" value="RHH_CopG_NikR-like"/>
    <property type="match status" value="1"/>
</dbReference>
<dbReference type="RefSeq" id="WP_092789246.1">
    <property type="nucleotide sequence ID" value="NZ_FNXF01000001.1"/>
</dbReference>